<feature type="compositionally biased region" description="Low complexity" evidence="15">
    <location>
        <begin position="215"/>
        <end position="231"/>
    </location>
</feature>
<evidence type="ECO:0000256" key="5">
    <source>
        <dbReference type="ARBA" id="ARBA00022679"/>
    </source>
</evidence>
<dbReference type="InterPro" id="IPR013083">
    <property type="entry name" value="Znf_RING/FYVE/PHD"/>
</dbReference>
<feature type="region of interest" description="Disordered" evidence="15">
    <location>
        <begin position="251"/>
        <end position="305"/>
    </location>
</feature>
<keyword evidence="9" id="KW-0833">Ubl conjugation pathway</keyword>
<keyword evidence="11 16" id="KW-1133">Transmembrane helix</keyword>
<evidence type="ECO:0000256" key="13">
    <source>
        <dbReference type="ARBA" id="ARBA00024209"/>
    </source>
</evidence>
<evidence type="ECO:0000256" key="12">
    <source>
        <dbReference type="ARBA" id="ARBA00023136"/>
    </source>
</evidence>
<keyword evidence="7" id="KW-0479">Metal-binding</keyword>
<name>A0A7C9DYI6_OPUST</name>
<sequence>MGNTSPSSGEIASISAKIMISTIILVFFLMLFLFCVHIYFKCYWTSYEDPTIVSWRRREARRARMAAQRRGLDPLALRSMPVVVYNPKDFKDGLECAVCLSEVSQGEKARILPKCNHGFHVDCIDMWFHSHSTCPLCRNPVLPSQNPSTKPNNSGDNGVLLPTIGSSDTSSSDEDGDHDHDDASYGTSAPSMEAANFPTNVLVWGNETRVRPIEGEGTSSSTSAGSASSSAVTRPGDELVIEIPMRMLLEDGLSSPSLPSSTWGGGDEDVKSPAATRLRSLKRLLSRGKRVAPSPRGSNSGDALV</sequence>
<dbReference type="FunFam" id="3.30.40.10:FF:000475">
    <property type="entry name" value="RING-H2 finger protein ATL3"/>
    <property type="match status" value="1"/>
</dbReference>
<protein>
    <recommendedName>
        <fullName evidence="4">RING-type E3 ubiquitin transferase</fullName>
        <ecNumber evidence="4">2.3.2.27</ecNumber>
    </recommendedName>
</protein>
<comment type="catalytic activity">
    <reaction evidence="1">
        <text>S-ubiquitinyl-[E2 ubiquitin-conjugating enzyme]-L-cysteine + [acceptor protein]-L-lysine = [E2 ubiquitin-conjugating enzyme]-L-cysteine + N(6)-ubiquitinyl-[acceptor protein]-L-lysine.</text>
        <dbReference type="EC" id="2.3.2.27"/>
    </reaction>
</comment>
<feature type="compositionally biased region" description="Polar residues" evidence="15">
    <location>
        <begin position="145"/>
        <end position="156"/>
    </location>
</feature>
<evidence type="ECO:0000256" key="15">
    <source>
        <dbReference type="SAM" id="MobiDB-lite"/>
    </source>
</evidence>
<keyword evidence="5" id="KW-0808">Transferase</keyword>
<feature type="compositionally biased region" description="Basic residues" evidence="15">
    <location>
        <begin position="279"/>
        <end position="290"/>
    </location>
</feature>
<keyword evidence="10" id="KW-0862">Zinc</keyword>
<evidence type="ECO:0000313" key="18">
    <source>
        <dbReference type="EMBL" id="MBA4649808.1"/>
    </source>
</evidence>
<evidence type="ECO:0000256" key="1">
    <source>
        <dbReference type="ARBA" id="ARBA00000900"/>
    </source>
</evidence>
<dbReference type="SMART" id="SM00184">
    <property type="entry name" value="RING"/>
    <property type="match status" value="1"/>
</dbReference>
<feature type="transmembrane region" description="Helical" evidence="16">
    <location>
        <begin position="20"/>
        <end position="40"/>
    </location>
</feature>
<dbReference type="GO" id="GO:0061630">
    <property type="term" value="F:ubiquitin protein ligase activity"/>
    <property type="evidence" value="ECO:0007669"/>
    <property type="project" value="UniProtKB-EC"/>
</dbReference>
<dbReference type="PROSITE" id="PS50089">
    <property type="entry name" value="ZF_RING_2"/>
    <property type="match status" value="1"/>
</dbReference>
<evidence type="ECO:0000256" key="14">
    <source>
        <dbReference type="PROSITE-ProRule" id="PRU00175"/>
    </source>
</evidence>
<feature type="region of interest" description="Disordered" evidence="15">
    <location>
        <begin position="145"/>
        <end position="192"/>
    </location>
</feature>
<evidence type="ECO:0000256" key="11">
    <source>
        <dbReference type="ARBA" id="ARBA00022989"/>
    </source>
</evidence>
<evidence type="ECO:0000256" key="8">
    <source>
        <dbReference type="ARBA" id="ARBA00022771"/>
    </source>
</evidence>
<reference evidence="18" key="2">
    <citation type="submission" date="2020-07" db="EMBL/GenBank/DDBJ databases">
        <authorList>
            <person name="Vera ALvarez R."/>
            <person name="Arias-Moreno D.M."/>
            <person name="Jimenez-Jacinto V."/>
            <person name="Jimenez-Bremont J.F."/>
            <person name="Swaminathan K."/>
            <person name="Moose S.P."/>
            <person name="Guerrero-Gonzalez M.L."/>
            <person name="Marino-Ramirez L."/>
            <person name="Landsman D."/>
            <person name="Rodriguez-Kessler M."/>
            <person name="Delgado-Sanchez P."/>
        </authorList>
    </citation>
    <scope>NUCLEOTIDE SEQUENCE</scope>
    <source>
        <tissue evidence="18">Cladode</tissue>
    </source>
</reference>
<dbReference type="GO" id="GO:0008270">
    <property type="term" value="F:zinc ion binding"/>
    <property type="evidence" value="ECO:0007669"/>
    <property type="project" value="UniProtKB-KW"/>
</dbReference>
<dbReference type="GO" id="GO:0016020">
    <property type="term" value="C:membrane"/>
    <property type="evidence" value="ECO:0007669"/>
    <property type="project" value="UniProtKB-SubCell"/>
</dbReference>
<feature type="region of interest" description="Disordered" evidence="15">
    <location>
        <begin position="212"/>
        <end position="236"/>
    </location>
</feature>
<organism evidence="18">
    <name type="scientific">Opuntia streptacantha</name>
    <name type="common">Prickly pear cactus</name>
    <name type="synonym">Opuntia cardona</name>
    <dbReference type="NCBI Taxonomy" id="393608"/>
    <lineage>
        <taxon>Eukaryota</taxon>
        <taxon>Viridiplantae</taxon>
        <taxon>Streptophyta</taxon>
        <taxon>Embryophyta</taxon>
        <taxon>Tracheophyta</taxon>
        <taxon>Spermatophyta</taxon>
        <taxon>Magnoliopsida</taxon>
        <taxon>eudicotyledons</taxon>
        <taxon>Gunneridae</taxon>
        <taxon>Pentapetalae</taxon>
        <taxon>Caryophyllales</taxon>
        <taxon>Cactineae</taxon>
        <taxon>Cactaceae</taxon>
        <taxon>Opuntioideae</taxon>
        <taxon>Opuntia</taxon>
    </lineage>
</organism>
<keyword evidence="6 16" id="KW-0812">Transmembrane</keyword>
<feature type="domain" description="RING-type" evidence="17">
    <location>
        <begin position="96"/>
        <end position="138"/>
    </location>
</feature>
<evidence type="ECO:0000256" key="9">
    <source>
        <dbReference type="ARBA" id="ARBA00022786"/>
    </source>
</evidence>
<dbReference type="GO" id="GO:0016567">
    <property type="term" value="P:protein ubiquitination"/>
    <property type="evidence" value="ECO:0007669"/>
    <property type="project" value="UniProtKB-UniPathway"/>
</dbReference>
<comment type="similarity">
    <text evidence="13">Belongs to the RING-type zinc finger family. ATL subfamily.</text>
</comment>
<keyword evidence="8 14" id="KW-0863">Zinc-finger</keyword>
<dbReference type="AlphaFoldDB" id="A0A7C9DYI6"/>
<keyword evidence="12 16" id="KW-0472">Membrane</keyword>
<evidence type="ECO:0000256" key="2">
    <source>
        <dbReference type="ARBA" id="ARBA00004167"/>
    </source>
</evidence>
<comment type="pathway">
    <text evidence="3">Protein modification; protein ubiquitination.</text>
</comment>
<evidence type="ECO:0000256" key="10">
    <source>
        <dbReference type="ARBA" id="ARBA00022833"/>
    </source>
</evidence>
<evidence type="ECO:0000256" key="6">
    <source>
        <dbReference type="ARBA" id="ARBA00022692"/>
    </source>
</evidence>
<dbReference type="CDD" id="cd16461">
    <property type="entry name" value="RING-H2_EL5-like"/>
    <property type="match status" value="1"/>
</dbReference>
<evidence type="ECO:0000259" key="17">
    <source>
        <dbReference type="PROSITE" id="PS50089"/>
    </source>
</evidence>
<dbReference type="EMBL" id="GISG01162174">
    <property type="protein sequence ID" value="MBA4649808.1"/>
    <property type="molecule type" value="Transcribed_RNA"/>
</dbReference>
<proteinExistence type="inferred from homology"/>
<dbReference type="Pfam" id="PF13639">
    <property type="entry name" value="zf-RING_2"/>
    <property type="match status" value="1"/>
</dbReference>
<evidence type="ECO:0000256" key="4">
    <source>
        <dbReference type="ARBA" id="ARBA00012483"/>
    </source>
</evidence>
<dbReference type="InterPro" id="IPR044600">
    <property type="entry name" value="ATL1/ATL16-like"/>
</dbReference>
<dbReference type="SUPFAM" id="SSF57850">
    <property type="entry name" value="RING/U-box"/>
    <property type="match status" value="1"/>
</dbReference>
<evidence type="ECO:0000256" key="7">
    <source>
        <dbReference type="ARBA" id="ARBA00022723"/>
    </source>
</evidence>
<accession>A0A7C9DYI6</accession>
<reference evidence="18" key="1">
    <citation type="journal article" date="2013" name="J. Plant Res.">
        <title>Effect of fungi and light on seed germination of three Opuntia species from semiarid lands of central Mexico.</title>
        <authorList>
            <person name="Delgado-Sanchez P."/>
            <person name="Jimenez-Bremont J.F."/>
            <person name="Guerrero-Gonzalez Mde L."/>
            <person name="Flores J."/>
        </authorList>
    </citation>
    <scope>NUCLEOTIDE SEQUENCE</scope>
    <source>
        <tissue evidence="18">Cladode</tissue>
    </source>
</reference>
<evidence type="ECO:0000256" key="3">
    <source>
        <dbReference type="ARBA" id="ARBA00004906"/>
    </source>
</evidence>
<dbReference type="UniPathway" id="UPA00143"/>
<comment type="subcellular location">
    <subcellularLocation>
        <location evidence="2">Membrane</location>
        <topology evidence="2">Single-pass membrane protein</topology>
    </subcellularLocation>
</comment>
<dbReference type="InterPro" id="IPR001841">
    <property type="entry name" value="Znf_RING"/>
</dbReference>
<evidence type="ECO:0000256" key="16">
    <source>
        <dbReference type="SAM" id="Phobius"/>
    </source>
</evidence>
<dbReference type="PANTHER" id="PTHR46913:SF1">
    <property type="entry name" value="RING-H2 FINGER PROTEIN ATL16"/>
    <property type="match status" value="1"/>
</dbReference>
<feature type="compositionally biased region" description="Polar residues" evidence="15">
    <location>
        <begin position="296"/>
        <end position="305"/>
    </location>
</feature>
<dbReference type="Gene3D" id="3.30.40.10">
    <property type="entry name" value="Zinc/RING finger domain, C3HC4 (zinc finger)"/>
    <property type="match status" value="1"/>
</dbReference>
<dbReference type="EC" id="2.3.2.27" evidence="4"/>
<dbReference type="PANTHER" id="PTHR46913">
    <property type="entry name" value="RING-H2 FINGER PROTEIN ATL16"/>
    <property type="match status" value="1"/>
</dbReference>